<evidence type="ECO:0000313" key="2">
    <source>
        <dbReference type="EMBL" id="MEN2790932.1"/>
    </source>
</evidence>
<proteinExistence type="predicted"/>
<evidence type="ECO:0000313" key="3">
    <source>
        <dbReference type="Proteomes" id="UP001419910"/>
    </source>
</evidence>
<protein>
    <recommendedName>
        <fullName evidence="4">Copper chaperone PCu(A)C</fullName>
    </recommendedName>
</protein>
<dbReference type="EMBL" id="JBDIME010000013">
    <property type="protein sequence ID" value="MEN2790932.1"/>
    <property type="molecule type" value="Genomic_DNA"/>
</dbReference>
<reference evidence="2 3" key="1">
    <citation type="submission" date="2024-05" db="EMBL/GenBank/DDBJ databases">
        <authorList>
            <person name="Liu Q."/>
            <person name="Xin Y.-H."/>
        </authorList>
    </citation>
    <scope>NUCLEOTIDE SEQUENCE [LARGE SCALE GENOMIC DNA]</scope>
    <source>
        <strain evidence="2 3">CGMCC 1.10181</strain>
    </source>
</reference>
<accession>A0ABU9Y554</accession>
<dbReference type="RefSeq" id="WP_343892844.1">
    <property type="nucleotide sequence ID" value="NZ_BAAAEH010000065.1"/>
</dbReference>
<dbReference type="Proteomes" id="UP001419910">
    <property type="component" value="Unassembled WGS sequence"/>
</dbReference>
<feature type="chain" id="PRO_5046199044" description="Copper chaperone PCu(A)C" evidence="1">
    <location>
        <begin position="23"/>
        <end position="125"/>
    </location>
</feature>
<name>A0ABU9Y554_9SPHN</name>
<organism evidence="2 3">
    <name type="scientific">Sphingomonas oligophenolica</name>
    <dbReference type="NCBI Taxonomy" id="301154"/>
    <lineage>
        <taxon>Bacteria</taxon>
        <taxon>Pseudomonadati</taxon>
        <taxon>Pseudomonadota</taxon>
        <taxon>Alphaproteobacteria</taxon>
        <taxon>Sphingomonadales</taxon>
        <taxon>Sphingomonadaceae</taxon>
        <taxon>Sphingomonas</taxon>
    </lineage>
</organism>
<feature type="signal peptide" evidence="1">
    <location>
        <begin position="1"/>
        <end position="22"/>
    </location>
</feature>
<keyword evidence="1" id="KW-0732">Signal</keyword>
<comment type="caution">
    <text evidence="2">The sequence shown here is derived from an EMBL/GenBank/DDBJ whole genome shotgun (WGS) entry which is preliminary data.</text>
</comment>
<gene>
    <name evidence="2" type="ORF">ABC974_14925</name>
</gene>
<evidence type="ECO:0008006" key="4">
    <source>
        <dbReference type="Google" id="ProtNLM"/>
    </source>
</evidence>
<evidence type="ECO:0000256" key="1">
    <source>
        <dbReference type="SAM" id="SignalP"/>
    </source>
</evidence>
<keyword evidence="3" id="KW-1185">Reference proteome</keyword>
<sequence length="125" mass="13176">MKKILTAALAVTIALMAQPILAHGLTQPRHGGIVSMSGETLFELVMKPKTLELYVIDDDDPVVASGMTAKLTVNIGGKLQNIMLKPASGNRFDGPAIKAPAGTKIAVLVIDKKSQAHLGTTFTIK</sequence>